<sequence>MTHVNQYNTTMNSEWYYETSTKETCVEGLRGLFDDSKGEDKVVAQMTDTSGEVSLHAMTVIHQQLQGSKRWKRVDDWQTEVYYTIAHPEKDITVFDSSQNVEIYRESIHPKFIAACGSNWRATVARVAKEPFGKIDFNMTRYSYVRVARAKYFYHETSRSCWCFKLVVQWEGKTLDDAKNSRKKYMVNVESVVRKTDTGDVNPKYKVASFLEKILDITSIAEQGRGQRRLVLL</sequence>
<accession>Q6XM19</accession>
<evidence type="ECO:0000313" key="1">
    <source>
        <dbReference type="EMBL" id="AAR26892.1"/>
    </source>
</evidence>
<organism evidence="1">
    <name type="scientific">Feldmannia irregularis virus a</name>
    <dbReference type="NCBI Taxonomy" id="231992"/>
    <lineage>
        <taxon>Viruses</taxon>
        <taxon>Varidnaviria</taxon>
        <taxon>Bamfordvirae</taxon>
        <taxon>Nucleocytoviricota</taxon>
        <taxon>Megaviricetes</taxon>
        <taxon>Algavirales</taxon>
        <taxon>Phycodnaviridae</taxon>
        <taxon>Phaeovirus</taxon>
        <taxon>Phaeovirus irregularis</taxon>
    </lineage>
</organism>
<reference evidence="1" key="2">
    <citation type="submission" date="2003-01" db="EMBL/GenBank/DDBJ databases">
        <title>Partial Nucleotide Sequence of the Feldmannia irregularis Virus FirrV-1 Genome: On the Evolution of Large Phaeoviral Genomes.</title>
        <authorList>
            <person name="Delaroque N."/>
            <person name="Knippers R."/>
            <person name="Mueller D.G."/>
            <person name="Boland W."/>
        </authorList>
    </citation>
    <scope>NUCLEOTIDE SEQUENCE</scope>
    <source>
        <strain evidence="1">FirrV-1</strain>
    </source>
</reference>
<proteinExistence type="predicted"/>
<name>Q6XM19_9PHYC</name>
<protein>
    <submittedName>
        <fullName evidence="1">FirrV-1-B17</fullName>
    </submittedName>
</protein>
<dbReference type="RefSeq" id="YP_009665630.1">
    <property type="nucleotide sequence ID" value="NC_043252.1"/>
</dbReference>
<reference evidence="1" key="1">
    <citation type="journal article" date="2003" name="J. Mol. Evol.">
        <title>Comparisons of two large phaeoviral genomes and evolutionary implications.</title>
        <authorList>
            <person name="Delaroque N."/>
            <person name="Boland W."/>
            <person name="Muller D.G."/>
            <person name="Knippers R."/>
        </authorList>
    </citation>
    <scope>NUCLEOTIDE SEQUENCE</scope>
    <source>
        <strain evidence="1">FirrV-1</strain>
    </source>
</reference>
<dbReference type="KEGG" id="vg:41332207"/>
<dbReference type="GeneID" id="41332207"/>
<dbReference type="EMBL" id="AY225134">
    <property type="protein sequence ID" value="AAR26892.1"/>
    <property type="molecule type" value="Genomic_DNA"/>
</dbReference>